<evidence type="ECO:0000313" key="4">
    <source>
        <dbReference type="EMBL" id="KKN55716.1"/>
    </source>
</evidence>
<dbReference type="GO" id="GO:0008170">
    <property type="term" value="F:N-methyltransferase activity"/>
    <property type="evidence" value="ECO:0007669"/>
    <property type="project" value="InterPro"/>
</dbReference>
<dbReference type="EMBL" id="LAZR01000874">
    <property type="protein sequence ID" value="KKN55716.1"/>
    <property type="molecule type" value="Genomic_DNA"/>
</dbReference>
<dbReference type="GO" id="GO:0032259">
    <property type="term" value="P:methylation"/>
    <property type="evidence" value="ECO:0007669"/>
    <property type="project" value="UniProtKB-KW"/>
</dbReference>
<comment type="caution">
    <text evidence="4">The sequence shown here is derived from an EMBL/GenBank/DDBJ whole genome shotgun (WGS) entry which is preliminary data.</text>
</comment>
<dbReference type="GO" id="GO:0003677">
    <property type="term" value="F:DNA binding"/>
    <property type="evidence" value="ECO:0007669"/>
    <property type="project" value="InterPro"/>
</dbReference>
<feature type="domain" description="DNA methylase N-4/N-6" evidence="3">
    <location>
        <begin position="1"/>
        <end position="107"/>
    </location>
</feature>
<protein>
    <recommendedName>
        <fullName evidence="3">DNA methylase N-4/N-6 domain-containing protein</fullName>
    </recommendedName>
</protein>
<dbReference type="AlphaFoldDB" id="A0A0F9U314"/>
<dbReference type="Gene3D" id="3.40.50.150">
    <property type="entry name" value="Vaccinia Virus protein VP39"/>
    <property type="match status" value="2"/>
</dbReference>
<dbReference type="InterPro" id="IPR029063">
    <property type="entry name" value="SAM-dependent_MTases_sf"/>
</dbReference>
<organism evidence="4">
    <name type="scientific">marine sediment metagenome</name>
    <dbReference type="NCBI Taxonomy" id="412755"/>
    <lineage>
        <taxon>unclassified sequences</taxon>
        <taxon>metagenomes</taxon>
        <taxon>ecological metagenomes</taxon>
    </lineage>
</organism>
<keyword evidence="1" id="KW-0489">Methyltransferase</keyword>
<evidence type="ECO:0000259" key="3">
    <source>
        <dbReference type="Pfam" id="PF01555"/>
    </source>
</evidence>
<dbReference type="SUPFAM" id="SSF53335">
    <property type="entry name" value="S-adenosyl-L-methionine-dependent methyltransferases"/>
    <property type="match status" value="1"/>
</dbReference>
<keyword evidence="2" id="KW-0808">Transferase</keyword>
<sequence length="232" mass="26845">MPESCRDRFSKKHEYFFLMAKQQKYYFDLDGIRDKHKQFSLERIKRKWNGHREKGNSYVDMKIEKMCNEAGKNPGDVSDFWDITTKGSSEKHYASFNFKLIEKPIIAGCPEFVCKKCGKPREKIIKNTDNIPWTERQRPTKKGMELNETGQRRDLGGNFQTVKKEFIDLTDCGCNAGFEGGIVFDPFCGVGTTLIRALQLSRRIIGIDGSKEYCKIAREKISVELNQLKLAY</sequence>
<dbReference type="PRINTS" id="PR00508">
    <property type="entry name" value="S21N4MTFRASE"/>
</dbReference>
<accession>A0A0F9U314</accession>
<feature type="domain" description="DNA methylase N-4/N-6" evidence="3">
    <location>
        <begin position="179"/>
        <end position="218"/>
    </location>
</feature>
<name>A0A0F9U314_9ZZZZ</name>
<gene>
    <name evidence="4" type="ORF">LCGC14_0579250</name>
</gene>
<dbReference type="Pfam" id="PF01555">
    <property type="entry name" value="N6_N4_Mtase"/>
    <property type="match status" value="2"/>
</dbReference>
<dbReference type="InterPro" id="IPR002941">
    <property type="entry name" value="DNA_methylase_N4/N6"/>
</dbReference>
<reference evidence="4" key="1">
    <citation type="journal article" date="2015" name="Nature">
        <title>Complex archaea that bridge the gap between prokaryotes and eukaryotes.</title>
        <authorList>
            <person name="Spang A."/>
            <person name="Saw J.H."/>
            <person name="Jorgensen S.L."/>
            <person name="Zaremba-Niedzwiedzka K."/>
            <person name="Martijn J."/>
            <person name="Lind A.E."/>
            <person name="van Eijk R."/>
            <person name="Schleper C."/>
            <person name="Guy L."/>
            <person name="Ettema T.J."/>
        </authorList>
    </citation>
    <scope>NUCLEOTIDE SEQUENCE</scope>
</reference>
<evidence type="ECO:0000256" key="1">
    <source>
        <dbReference type="ARBA" id="ARBA00022603"/>
    </source>
</evidence>
<evidence type="ECO:0000256" key="2">
    <source>
        <dbReference type="ARBA" id="ARBA00022679"/>
    </source>
</evidence>
<proteinExistence type="predicted"/>
<dbReference type="InterPro" id="IPR001091">
    <property type="entry name" value="RM_Methyltransferase"/>
</dbReference>